<dbReference type="Pfam" id="PF00462">
    <property type="entry name" value="Glutaredoxin"/>
    <property type="match status" value="1"/>
</dbReference>
<dbReference type="Gene3D" id="3.40.30.10">
    <property type="entry name" value="Glutaredoxin"/>
    <property type="match status" value="1"/>
</dbReference>
<proteinExistence type="predicted"/>
<dbReference type="AlphaFoldDB" id="A0A0R2H7E7"/>
<accession>A0A0R2H7E7</accession>
<dbReference type="SUPFAM" id="SSF52833">
    <property type="entry name" value="Thioredoxin-like"/>
    <property type="match status" value="1"/>
</dbReference>
<evidence type="ECO:0000313" key="2">
    <source>
        <dbReference type="EMBL" id="KRN46044.1"/>
    </source>
</evidence>
<reference evidence="2 3" key="1">
    <citation type="journal article" date="2015" name="Genome Announc.">
        <title>Expanding the biotechnology potential of lactobacilli through comparative genomics of 213 strains and associated genera.</title>
        <authorList>
            <person name="Sun Z."/>
            <person name="Harris H.M."/>
            <person name="McCann A."/>
            <person name="Guo C."/>
            <person name="Argimon S."/>
            <person name="Zhang W."/>
            <person name="Yang X."/>
            <person name="Jeffery I.B."/>
            <person name="Cooney J.C."/>
            <person name="Kagawa T.F."/>
            <person name="Liu W."/>
            <person name="Song Y."/>
            <person name="Salvetti E."/>
            <person name="Wrobel A."/>
            <person name="Rasinkangas P."/>
            <person name="Parkhill J."/>
            <person name="Rea M.C."/>
            <person name="O'Sullivan O."/>
            <person name="Ritari J."/>
            <person name="Douillard F.P."/>
            <person name="Paul Ross R."/>
            <person name="Yang R."/>
            <person name="Briner A.E."/>
            <person name="Felis G.E."/>
            <person name="de Vos W.M."/>
            <person name="Barrangou R."/>
            <person name="Klaenhammer T.R."/>
            <person name="Caufield P.W."/>
            <person name="Cui Y."/>
            <person name="Zhang H."/>
            <person name="O'Toole P.W."/>
        </authorList>
    </citation>
    <scope>NUCLEOTIDE SEQUENCE [LARGE SCALE GENOMIC DNA]</scope>
    <source>
        <strain evidence="2 3">DSM 20410</strain>
    </source>
</reference>
<dbReference type="PATRIC" id="fig|1629.5.peg.1024"/>
<dbReference type="InterPro" id="IPR002109">
    <property type="entry name" value="Glutaredoxin"/>
</dbReference>
<dbReference type="EMBL" id="JQBM01000003">
    <property type="protein sequence ID" value="KRN46044.1"/>
    <property type="molecule type" value="Genomic_DNA"/>
</dbReference>
<organism evidence="2 3">
    <name type="scientific">Weissella viridescens</name>
    <name type="common">Lactobacillus viridescens</name>
    <dbReference type="NCBI Taxonomy" id="1629"/>
    <lineage>
        <taxon>Bacteria</taxon>
        <taxon>Bacillati</taxon>
        <taxon>Bacillota</taxon>
        <taxon>Bacilli</taxon>
        <taxon>Lactobacillales</taxon>
        <taxon>Lactobacillaceae</taxon>
        <taxon>Weissella</taxon>
    </lineage>
</organism>
<dbReference type="InterPro" id="IPR036249">
    <property type="entry name" value="Thioredoxin-like_sf"/>
</dbReference>
<evidence type="ECO:0000313" key="3">
    <source>
        <dbReference type="Proteomes" id="UP000051992"/>
    </source>
</evidence>
<dbReference type="CDD" id="cd02976">
    <property type="entry name" value="NrdH"/>
    <property type="match status" value="1"/>
</dbReference>
<keyword evidence="3" id="KW-1185">Reference proteome</keyword>
<evidence type="ECO:0000259" key="1">
    <source>
        <dbReference type="Pfam" id="PF00462"/>
    </source>
</evidence>
<name>A0A0R2H7E7_WEIVI</name>
<gene>
    <name evidence="2" type="ORF">IV50_GL001017</name>
</gene>
<protein>
    <recommendedName>
        <fullName evidence="1">Glutaredoxin domain-containing protein</fullName>
    </recommendedName>
</protein>
<dbReference type="Proteomes" id="UP000051992">
    <property type="component" value="Unassembled WGS sequence"/>
</dbReference>
<feature type="domain" description="Glutaredoxin" evidence="1">
    <location>
        <begin position="2"/>
        <end position="44"/>
    </location>
</feature>
<comment type="caution">
    <text evidence="2">The sequence shown here is derived from an EMBL/GenBank/DDBJ whole genome shotgun (WGS) entry which is preliminary data.</text>
</comment>
<sequence>MMTKKLLGQYGVTFDEINVEEDEAALVSLKEAGYQSVPVTFADNAEPIVGFRPDLLSELTKATI</sequence>